<keyword evidence="2" id="KW-1185">Reference proteome</keyword>
<sequence>MASRNNDPQSNNADDDNCDGSFSYFQKTVCLYDWWLIKAENDFEGKRLAVAGLTSRERQAVRAFVSAPIVKRHDVFSLETADGICLIIRGLINEQRTKENGFPSEFFNNFLFGFPPNWLSYAVNYFEGEFTAGDNSGSIMTPNCSPIDTAFSCNGMEQSSLTSTLSASQEEPSGNHEKLLPKARLQNIRTGCPKTSASGGPLKHLYREQNPTSEATENPCGEKLKSLVTSVESQVCTSSKQLAEGSASRNLKTLPVTTKGKYKTKRELVLALSTDSKRKNSKSLSADSKRKTSKSLSADSNNVGVSLSNQFDDLEKMKHDDGKINIGGINDIKQVYNRKNMSLKHERQTRSKTKFKQPPTGLVNADTTSQIRIAVEKDKSNSDRESLSGKKTSRRINFDAHVTPIKKEGQKKISTASPQLSSFKRSRSGRLLLPTMEYWRNQMPVYDADRNITEILEGSSLVSPVRGSGTQPQKKLRQ</sequence>
<reference evidence="1 2" key="1">
    <citation type="journal article" date="2022" name="DNA Res.">
        <title>Chromosomal-level genome assembly of the orchid tree Bauhinia variegata (Leguminosae; Cercidoideae) supports the allotetraploid origin hypothesis of Bauhinia.</title>
        <authorList>
            <person name="Zhong Y."/>
            <person name="Chen Y."/>
            <person name="Zheng D."/>
            <person name="Pang J."/>
            <person name="Liu Y."/>
            <person name="Luo S."/>
            <person name="Meng S."/>
            <person name="Qian L."/>
            <person name="Wei D."/>
            <person name="Dai S."/>
            <person name="Zhou R."/>
        </authorList>
    </citation>
    <scope>NUCLEOTIDE SEQUENCE [LARGE SCALE GENOMIC DNA]</scope>
    <source>
        <strain evidence="1">BV-YZ2020</strain>
    </source>
</reference>
<dbReference type="Proteomes" id="UP000828941">
    <property type="component" value="Chromosome 13"/>
</dbReference>
<gene>
    <name evidence="1" type="ORF">L6164_033538</name>
</gene>
<evidence type="ECO:0000313" key="1">
    <source>
        <dbReference type="EMBL" id="KAI4300126.1"/>
    </source>
</evidence>
<evidence type="ECO:0000313" key="2">
    <source>
        <dbReference type="Proteomes" id="UP000828941"/>
    </source>
</evidence>
<proteinExistence type="predicted"/>
<comment type="caution">
    <text evidence="1">The sequence shown here is derived from an EMBL/GenBank/DDBJ whole genome shotgun (WGS) entry which is preliminary data.</text>
</comment>
<organism evidence="1 2">
    <name type="scientific">Bauhinia variegata</name>
    <name type="common">Purple orchid tree</name>
    <name type="synonym">Phanera variegata</name>
    <dbReference type="NCBI Taxonomy" id="167791"/>
    <lineage>
        <taxon>Eukaryota</taxon>
        <taxon>Viridiplantae</taxon>
        <taxon>Streptophyta</taxon>
        <taxon>Embryophyta</taxon>
        <taxon>Tracheophyta</taxon>
        <taxon>Spermatophyta</taxon>
        <taxon>Magnoliopsida</taxon>
        <taxon>eudicotyledons</taxon>
        <taxon>Gunneridae</taxon>
        <taxon>Pentapetalae</taxon>
        <taxon>rosids</taxon>
        <taxon>fabids</taxon>
        <taxon>Fabales</taxon>
        <taxon>Fabaceae</taxon>
        <taxon>Cercidoideae</taxon>
        <taxon>Cercideae</taxon>
        <taxon>Bauhiniinae</taxon>
        <taxon>Bauhinia</taxon>
    </lineage>
</organism>
<dbReference type="EMBL" id="CM039438">
    <property type="protein sequence ID" value="KAI4300126.1"/>
    <property type="molecule type" value="Genomic_DNA"/>
</dbReference>
<protein>
    <submittedName>
        <fullName evidence="1">Uncharacterized protein</fullName>
    </submittedName>
</protein>
<name>A0ACB9KS82_BAUVA</name>
<accession>A0ACB9KS82</accession>